<dbReference type="InterPro" id="IPR004358">
    <property type="entry name" value="Sig_transdc_His_kin-like_C"/>
</dbReference>
<keyword evidence="4 9" id="KW-0808">Transferase</keyword>
<dbReference type="InterPro" id="IPR003018">
    <property type="entry name" value="GAF"/>
</dbReference>
<evidence type="ECO:0000256" key="5">
    <source>
        <dbReference type="ARBA" id="ARBA00023012"/>
    </source>
</evidence>
<name>K9VRN6_9CYAN</name>
<dbReference type="PRINTS" id="PR00344">
    <property type="entry name" value="BCTRLSENSOR"/>
</dbReference>
<evidence type="ECO:0000313" key="9">
    <source>
        <dbReference type="EMBL" id="AFZ10152.1"/>
    </source>
</evidence>
<proteinExistence type="predicted"/>
<dbReference type="CDD" id="cd00082">
    <property type="entry name" value="HisKA"/>
    <property type="match status" value="1"/>
</dbReference>
<dbReference type="InterPro" id="IPR005467">
    <property type="entry name" value="His_kinase_dom"/>
</dbReference>
<dbReference type="OrthoDB" id="9789238at2"/>
<dbReference type="InterPro" id="IPR036097">
    <property type="entry name" value="HisK_dim/P_sf"/>
</dbReference>
<dbReference type="SMART" id="SM00387">
    <property type="entry name" value="HATPase_c"/>
    <property type="match status" value="1"/>
</dbReference>
<dbReference type="Pfam" id="PF08448">
    <property type="entry name" value="PAS_4"/>
    <property type="match status" value="1"/>
</dbReference>
<dbReference type="AlphaFoldDB" id="K9VRN6"/>
<dbReference type="PROSITE" id="PS50109">
    <property type="entry name" value="HIS_KIN"/>
    <property type="match status" value="1"/>
</dbReference>
<dbReference type="PROSITE" id="PS50113">
    <property type="entry name" value="PAC"/>
    <property type="match status" value="1"/>
</dbReference>
<dbReference type="GO" id="GO:0000155">
    <property type="term" value="F:phosphorelay sensor kinase activity"/>
    <property type="evidence" value="ECO:0007669"/>
    <property type="project" value="InterPro"/>
</dbReference>
<keyword evidence="6" id="KW-0175">Coiled coil</keyword>
<reference evidence="9 10" key="1">
    <citation type="submission" date="2012-05" db="EMBL/GenBank/DDBJ databases">
        <title>Finished chromosome of genome of Oscillatoria sp. PCC 7112.</title>
        <authorList>
            <consortium name="US DOE Joint Genome Institute"/>
            <person name="Gugger M."/>
            <person name="Coursin T."/>
            <person name="Rippka R."/>
            <person name="Tandeau De Marsac N."/>
            <person name="Huntemann M."/>
            <person name="Wei C.-L."/>
            <person name="Han J."/>
            <person name="Detter J.C."/>
            <person name="Han C."/>
            <person name="Tapia R."/>
            <person name="Davenport K."/>
            <person name="Daligault H."/>
            <person name="Erkkila T."/>
            <person name="Gu W."/>
            <person name="Munk A.C.C."/>
            <person name="Teshima H."/>
            <person name="Xu Y."/>
            <person name="Chain P."/>
            <person name="Chen A."/>
            <person name="Krypides N."/>
            <person name="Mavromatis K."/>
            <person name="Markowitz V."/>
            <person name="Szeto E."/>
            <person name="Ivanova N."/>
            <person name="Mikhailova N."/>
            <person name="Ovchinnikova G."/>
            <person name="Pagani I."/>
            <person name="Pati A."/>
            <person name="Goodwin L."/>
            <person name="Peters L."/>
            <person name="Pitluck S."/>
            <person name="Woyke T."/>
            <person name="Kerfeld C."/>
        </authorList>
    </citation>
    <scope>NUCLEOTIDE SEQUENCE [LARGE SCALE GENOMIC DNA]</scope>
    <source>
        <strain evidence="9 10">PCC 7112</strain>
    </source>
</reference>
<keyword evidence="10" id="KW-1185">Reference proteome</keyword>
<dbReference type="InterPro" id="IPR000014">
    <property type="entry name" value="PAS"/>
</dbReference>
<evidence type="ECO:0000256" key="3">
    <source>
        <dbReference type="ARBA" id="ARBA00022553"/>
    </source>
</evidence>
<dbReference type="Pfam" id="PF01590">
    <property type="entry name" value="GAF"/>
    <property type="match status" value="1"/>
</dbReference>
<evidence type="ECO:0000256" key="4">
    <source>
        <dbReference type="ARBA" id="ARBA00022777"/>
    </source>
</evidence>
<dbReference type="EMBL" id="CP003614">
    <property type="protein sequence ID" value="AFZ10152.1"/>
    <property type="molecule type" value="Genomic_DNA"/>
</dbReference>
<keyword evidence="3" id="KW-0597">Phosphoprotein</keyword>
<dbReference type="InterPro" id="IPR036890">
    <property type="entry name" value="HATPase_C_sf"/>
</dbReference>
<dbReference type="Pfam" id="PF02518">
    <property type="entry name" value="HATPase_c"/>
    <property type="match status" value="1"/>
</dbReference>
<dbReference type="eggNOG" id="COG2203">
    <property type="taxonomic scope" value="Bacteria"/>
</dbReference>
<comment type="catalytic activity">
    <reaction evidence="1">
        <text>ATP + protein L-histidine = ADP + protein N-phospho-L-histidine.</text>
        <dbReference type="EC" id="2.7.13.3"/>
    </reaction>
</comment>
<dbReference type="InterPro" id="IPR029016">
    <property type="entry name" value="GAF-like_dom_sf"/>
</dbReference>
<dbReference type="Gene3D" id="3.30.450.20">
    <property type="entry name" value="PAS domain"/>
    <property type="match status" value="1"/>
</dbReference>
<dbReference type="SUPFAM" id="SSF55874">
    <property type="entry name" value="ATPase domain of HSP90 chaperone/DNA topoisomerase II/histidine kinase"/>
    <property type="match status" value="1"/>
</dbReference>
<evidence type="ECO:0000259" key="7">
    <source>
        <dbReference type="PROSITE" id="PS50109"/>
    </source>
</evidence>
<dbReference type="RefSeq" id="WP_015179353.1">
    <property type="nucleotide sequence ID" value="NC_019729.1"/>
</dbReference>
<keyword evidence="4 9" id="KW-0418">Kinase</keyword>
<evidence type="ECO:0000259" key="8">
    <source>
        <dbReference type="PROSITE" id="PS50113"/>
    </source>
</evidence>
<dbReference type="Proteomes" id="UP000010478">
    <property type="component" value="Chromosome"/>
</dbReference>
<sequence>MLVTMMHDFYDALADLAIYADAAPTERQQILKRVGASQKKLKEFAHHTPLNYQHKFDLVEAELLGVLGQTAEAMELYDRAITGAKANEYVYEEALACELAAKFYLSLGREKIARLYMIDAYDCYVRWGDRAKIDDLEKRYPQLLKPILEPAKVPANPLANFATPAGHNQSLHPSIHPSIHPSVSASVSDFGNFSTLLKACQALSSERELDRLIAKLMQLAMKNTGADKGALILPNGNQWEIAATSALDNSGLEWAIDLSSAKLDENSDILPLKIVDCVKNLLKPVIVRDLAQQRDWDSDSYILQYQPQSLLCWPILDRGNLVGILYLENRLTAKVFTRDRLQLLNLLCSQAAICLQNALLYKNYQDYNQQLERSLVQISRTEAQLADQKKMLQAILDVAPIWIWMVNLSGKVQFLNKTFSQDVGVPLSDFLAVDHYQDILGENAAGCMVSDAACLAQDLPHYSSETLRLVDGQLHDLEITKVQLKNSQGETIGIIGLGVDATERKRAAELLQEQNQQLERTLKNLQQAQLQIVQSEKMSALGNLVAGVAHEINNPIGFISGNLSEGKRSLEDVIEHLELYRSGASQSEIADHAQEIDLDYLLEDLPKMVDSMQLGCERICSISNSLRTFSRGDKDYKVPFNIHEGIDSAILILKHRLKANEHRPQIEVITKYGNLPKIQCFPGQLNQVFMNLLANAIDALEESNIGRSFSEITANPNRITICTDTVGEGYIKIKIADNGTGIKEEVKQQIFDHLFTTKGVGKGTGLGLAIVHQIAVEKHGGSIEVNGEPGVGTEFAIVLPVKG</sequence>
<dbReference type="SMART" id="SM00065">
    <property type="entry name" value="GAF"/>
    <property type="match status" value="1"/>
</dbReference>
<dbReference type="InterPro" id="IPR003661">
    <property type="entry name" value="HisK_dim/P_dom"/>
</dbReference>
<keyword evidence="5" id="KW-0902">Two-component regulatory system</keyword>
<dbReference type="SUPFAM" id="SSF55781">
    <property type="entry name" value="GAF domain-like"/>
    <property type="match status" value="1"/>
</dbReference>
<protein>
    <recommendedName>
        <fullName evidence="2">histidine kinase</fullName>
        <ecNumber evidence="2">2.7.13.3</ecNumber>
    </recommendedName>
</protein>
<dbReference type="Gene3D" id="3.30.450.40">
    <property type="match status" value="1"/>
</dbReference>
<evidence type="ECO:0000256" key="1">
    <source>
        <dbReference type="ARBA" id="ARBA00000085"/>
    </source>
</evidence>
<dbReference type="Gene3D" id="3.30.565.10">
    <property type="entry name" value="Histidine kinase-like ATPase, C-terminal domain"/>
    <property type="match status" value="1"/>
</dbReference>
<dbReference type="eggNOG" id="COG3899">
    <property type="taxonomic scope" value="Bacteria"/>
</dbReference>
<feature type="domain" description="PAC" evidence="8">
    <location>
        <begin position="460"/>
        <end position="513"/>
    </location>
</feature>
<dbReference type="SUPFAM" id="SSF55785">
    <property type="entry name" value="PYP-like sensor domain (PAS domain)"/>
    <property type="match status" value="1"/>
</dbReference>
<accession>K9VRN6</accession>
<dbReference type="EC" id="2.7.13.3" evidence="2"/>
<gene>
    <name evidence="9" type="ORF">Osc7112_5957</name>
</gene>
<dbReference type="HOGENOM" id="CLU_000445_114_39_3"/>
<dbReference type="STRING" id="179408.Osc7112_5957"/>
<feature type="domain" description="Histidine kinase" evidence="7">
    <location>
        <begin position="547"/>
        <end position="803"/>
    </location>
</feature>
<dbReference type="SUPFAM" id="SSF47384">
    <property type="entry name" value="Homodimeric domain of signal transducing histidine kinase"/>
    <property type="match status" value="1"/>
</dbReference>
<evidence type="ECO:0000256" key="6">
    <source>
        <dbReference type="SAM" id="Coils"/>
    </source>
</evidence>
<dbReference type="InterPro" id="IPR000700">
    <property type="entry name" value="PAS-assoc_C"/>
</dbReference>
<evidence type="ECO:0000256" key="2">
    <source>
        <dbReference type="ARBA" id="ARBA00012438"/>
    </source>
</evidence>
<dbReference type="eggNOG" id="COG4191">
    <property type="taxonomic scope" value="Bacteria"/>
</dbReference>
<dbReference type="PANTHER" id="PTHR43065:SF50">
    <property type="entry name" value="HISTIDINE KINASE"/>
    <property type="match status" value="1"/>
</dbReference>
<dbReference type="PANTHER" id="PTHR43065">
    <property type="entry name" value="SENSOR HISTIDINE KINASE"/>
    <property type="match status" value="1"/>
</dbReference>
<dbReference type="KEGG" id="oni:Osc7112_5957"/>
<dbReference type="Gene3D" id="1.10.287.130">
    <property type="match status" value="1"/>
</dbReference>
<dbReference type="InterPro" id="IPR035965">
    <property type="entry name" value="PAS-like_dom_sf"/>
</dbReference>
<organism evidence="9 10">
    <name type="scientific">Phormidium nigroviride PCC 7112</name>
    <dbReference type="NCBI Taxonomy" id="179408"/>
    <lineage>
        <taxon>Bacteria</taxon>
        <taxon>Bacillati</taxon>
        <taxon>Cyanobacteriota</taxon>
        <taxon>Cyanophyceae</taxon>
        <taxon>Oscillatoriophycideae</taxon>
        <taxon>Oscillatoriales</taxon>
        <taxon>Oscillatoriaceae</taxon>
        <taxon>Phormidium</taxon>
    </lineage>
</organism>
<dbReference type="eggNOG" id="COG5314">
    <property type="taxonomic scope" value="Bacteria"/>
</dbReference>
<dbReference type="InterPro" id="IPR003594">
    <property type="entry name" value="HATPase_dom"/>
</dbReference>
<dbReference type="NCBIfam" id="TIGR00229">
    <property type="entry name" value="sensory_box"/>
    <property type="match status" value="1"/>
</dbReference>
<dbReference type="InterPro" id="IPR013656">
    <property type="entry name" value="PAS_4"/>
</dbReference>
<feature type="coiled-coil region" evidence="6">
    <location>
        <begin position="501"/>
        <end position="538"/>
    </location>
</feature>
<evidence type="ECO:0000313" key="10">
    <source>
        <dbReference type="Proteomes" id="UP000010478"/>
    </source>
</evidence>